<comment type="caution">
    <text evidence="1">The sequence shown here is derived from an EMBL/GenBank/DDBJ whole genome shotgun (WGS) entry which is preliminary data.</text>
</comment>
<dbReference type="Pfam" id="PF03692">
    <property type="entry name" value="CxxCxxCC"/>
    <property type="match status" value="1"/>
</dbReference>
<name>A0A6V8MYT9_9BACT</name>
<dbReference type="Proteomes" id="UP000568888">
    <property type="component" value="Unassembled WGS sequence"/>
</dbReference>
<accession>A0A6V8MYT9</accession>
<sequence>MKSIESWHEEQFRSEMTERIVEALGTGADAATVVHMLAASADAAQNLCIDRPYACAAGCPHCCVLNVAVLLPEAMTIALWLRERLCAEELAGLQKRLATHRSWARWMDDDERILKQMSCPLLDPYGGCSVHPVRPLACRAITSLDSQSCKDAFRPTVTDEDRLVPADLFRKAVFDAAFTAVASGLRQVGLDDRSIELGTGVLAFLEHPEFMERFLAGERLPQALWL</sequence>
<evidence type="ECO:0000313" key="2">
    <source>
        <dbReference type="Proteomes" id="UP000568888"/>
    </source>
</evidence>
<organism evidence="1 2">
    <name type="scientific">Geomonas paludis</name>
    <dbReference type="NCBI Taxonomy" id="2740185"/>
    <lineage>
        <taxon>Bacteria</taxon>
        <taxon>Pseudomonadati</taxon>
        <taxon>Thermodesulfobacteriota</taxon>
        <taxon>Desulfuromonadia</taxon>
        <taxon>Geobacterales</taxon>
        <taxon>Geobacteraceae</taxon>
        <taxon>Geomonas</taxon>
    </lineage>
</organism>
<evidence type="ECO:0000313" key="1">
    <source>
        <dbReference type="EMBL" id="GFO65004.1"/>
    </source>
</evidence>
<proteinExistence type="predicted"/>
<gene>
    <name evidence="1" type="ORF">GMPD_29230</name>
</gene>
<dbReference type="AlphaFoldDB" id="A0A6V8MYT9"/>
<dbReference type="InterPro" id="IPR005358">
    <property type="entry name" value="Puta_zinc/iron-chelating_dom"/>
</dbReference>
<dbReference type="EMBL" id="BLXY01000006">
    <property type="protein sequence ID" value="GFO65004.1"/>
    <property type="molecule type" value="Genomic_DNA"/>
</dbReference>
<reference evidence="2" key="1">
    <citation type="submission" date="2020-06" db="EMBL/GenBank/DDBJ databases">
        <title>Draft genomic sequecing of Geomonas sp. Red736.</title>
        <authorList>
            <person name="Itoh H."/>
            <person name="Xu Z.X."/>
            <person name="Ushijima N."/>
            <person name="Masuda Y."/>
            <person name="Shiratori Y."/>
            <person name="Senoo K."/>
        </authorList>
    </citation>
    <scope>NUCLEOTIDE SEQUENCE [LARGE SCALE GENOMIC DNA]</scope>
    <source>
        <strain evidence="2">Red736</strain>
    </source>
</reference>
<protein>
    <submittedName>
        <fullName evidence="1">Zinc/iron-chelating domain-containing protein</fullName>
    </submittedName>
</protein>